<gene>
    <name evidence="1" type="ORF">GCM10009425_40510</name>
</gene>
<dbReference type="RefSeq" id="WP_188867946.1">
    <property type="nucleotide sequence ID" value="NZ_BMNW01000011.1"/>
</dbReference>
<protein>
    <recommendedName>
        <fullName evidence="3">XRE family transcriptional regulator</fullName>
    </recommendedName>
</protein>
<sequence length="179" mass="20127">MNNLDELHELHPFRGTDLERWRIENGLSKPAAADAFGLQKAKWEELTNTDNSAEPITDPVIAMLLYLYREYPESSPIVIPPNVVEFYDFLGFTDSPQDRDKFATLIGRTPPTAYRILLHGGNAGRPVVKWIEGLKRLKLTPKKTQRLMADVVSTVGARQGVSKVLIQGWTKQGDSGEHE</sequence>
<organism evidence="1 2">
    <name type="scientific">Pseudomonas asuensis</name>
    <dbReference type="NCBI Taxonomy" id="1825787"/>
    <lineage>
        <taxon>Bacteria</taxon>
        <taxon>Pseudomonadati</taxon>
        <taxon>Pseudomonadota</taxon>
        <taxon>Gammaproteobacteria</taxon>
        <taxon>Pseudomonadales</taxon>
        <taxon>Pseudomonadaceae</taxon>
        <taxon>Pseudomonas</taxon>
    </lineage>
</organism>
<evidence type="ECO:0000313" key="1">
    <source>
        <dbReference type="EMBL" id="GGM25641.1"/>
    </source>
</evidence>
<dbReference type="Proteomes" id="UP000616499">
    <property type="component" value="Unassembled WGS sequence"/>
</dbReference>
<keyword evidence="2" id="KW-1185">Reference proteome</keyword>
<evidence type="ECO:0000313" key="2">
    <source>
        <dbReference type="Proteomes" id="UP000616499"/>
    </source>
</evidence>
<dbReference type="EMBL" id="BMNW01000011">
    <property type="protein sequence ID" value="GGM25641.1"/>
    <property type="molecule type" value="Genomic_DNA"/>
</dbReference>
<proteinExistence type="predicted"/>
<comment type="caution">
    <text evidence="1">The sequence shown here is derived from an EMBL/GenBank/DDBJ whole genome shotgun (WGS) entry which is preliminary data.</text>
</comment>
<evidence type="ECO:0008006" key="3">
    <source>
        <dbReference type="Google" id="ProtNLM"/>
    </source>
</evidence>
<accession>A0ABQ2H2Y7</accession>
<reference evidence="2" key="1">
    <citation type="journal article" date="2019" name="Int. J. Syst. Evol. Microbiol.">
        <title>The Global Catalogue of Microorganisms (GCM) 10K type strain sequencing project: providing services to taxonomists for standard genome sequencing and annotation.</title>
        <authorList>
            <consortium name="The Broad Institute Genomics Platform"/>
            <consortium name="The Broad Institute Genome Sequencing Center for Infectious Disease"/>
            <person name="Wu L."/>
            <person name="Ma J."/>
        </authorList>
    </citation>
    <scope>NUCLEOTIDE SEQUENCE [LARGE SCALE GENOMIC DNA]</scope>
    <source>
        <strain evidence="2">JCM 13501</strain>
    </source>
</reference>
<name>A0ABQ2H2Y7_9PSED</name>